<evidence type="ECO:0000259" key="1">
    <source>
        <dbReference type="Pfam" id="PF00248"/>
    </source>
</evidence>
<proteinExistence type="predicted"/>
<accession>A0ABT5Y3S3</accession>
<protein>
    <submittedName>
        <fullName evidence="2">Aldo/keto reductase</fullName>
    </submittedName>
</protein>
<reference evidence="2 3" key="1">
    <citation type="submission" date="2023-03" db="EMBL/GenBank/DDBJ databases">
        <title>Muricauda XX sp. nov. and Muricauda XXX sp. nov., two novel species isolated from Okinawa Trough.</title>
        <authorList>
            <person name="Cao W."/>
            <person name="Deng X."/>
        </authorList>
    </citation>
    <scope>NUCLEOTIDE SEQUENCE [LARGE SCALE GENOMIC DNA]</scope>
    <source>
        <strain evidence="2 3">334s03</strain>
    </source>
</reference>
<evidence type="ECO:0000313" key="3">
    <source>
        <dbReference type="Proteomes" id="UP001221366"/>
    </source>
</evidence>
<dbReference type="Gene3D" id="3.20.20.100">
    <property type="entry name" value="NADP-dependent oxidoreductase domain"/>
    <property type="match status" value="1"/>
</dbReference>
<dbReference type="RefSeq" id="WP_275617185.1">
    <property type="nucleotide sequence ID" value="NZ_JARFVB010000019.1"/>
</dbReference>
<dbReference type="SUPFAM" id="SSF51430">
    <property type="entry name" value="NAD(P)-linked oxidoreductase"/>
    <property type="match status" value="1"/>
</dbReference>
<name>A0ABT5Y3S3_9FLAO</name>
<dbReference type="EMBL" id="JARFVB010000019">
    <property type="protein sequence ID" value="MDF0718097.1"/>
    <property type="molecule type" value="Genomic_DNA"/>
</dbReference>
<gene>
    <name evidence="2" type="ORF">PY092_18185</name>
</gene>
<comment type="caution">
    <text evidence="2">The sequence shown here is derived from an EMBL/GenBank/DDBJ whole genome shotgun (WGS) entry which is preliminary data.</text>
</comment>
<dbReference type="InterPro" id="IPR036812">
    <property type="entry name" value="NAD(P)_OxRdtase_dom_sf"/>
</dbReference>
<sequence>MSFGHGPAKDTSEMIQLPRKAVEMGVTFFDTAEVYGPYTNEKLFVAGTSNWSMPKRSSWVLTF</sequence>
<evidence type="ECO:0000313" key="2">
    <source>
        <dbReference type="EMBL" id="MDF0718097.1"/>
    </source>
</evidence>
<keyword evidence="3" id="KW-1185">Reference proteome</keyword>
<feature type="domain" description="NADP-dependent oxidoreductase" evidence="1">
    <location>
        <begin position="3"/>
        <end position="56"/>
    </location>
</feature>
<dbReference type="Proteomes" id="UP001221366">
    <property type="component" value="Unassembled WGS sequence"/>
</dbReference>
<dbReference type="Pfam" id="PF00248">
    <property type="entry name" value="Aldo_ket_red"/>
    <property type="match status" value="1"/>
</dbReference>
<organism evidence="2 3">
    <name type="scientific">Flagellimonas yonaguniensis</name>
    <dbReference type="NCBI Taxonomy" id="3031325"/>
    <lineage>
        <taxon>Bacteria</taxon>
        <taxon>Pseudomonadati</taxon>
        <taxon>Bacteroidota</taxon>
        <taxon>Flavobacteriia</taxon>
        <taxon>Flavobacteriales</taxon>
        <taxon>Flavobacteriaceae</taxon>
        <taxon>Flagellimonas</taxon>
    </lineage>
</organism>
<dbReference type="InterPro" id="IPR023210">
    <property type="entry name" value="NADP_OxRdtase_dom"/>
</dbReference>